<evidence type="ECO:0000259" key="4">
    <source>
        <dbReference type="PROSITE" id="PS50137"/>
    </source>
</evidence>
<evidence type="ECO:0000313" key="5">
    <source>
        <dbReference type="EMBL" id="KCW52204.1"/>
    </source>
</evidence>
<evidence type="ECO:0000256" key="1">
    <source>
        <dbReference type="ARBA" id="ARBA00022737"/>
    </source>
</evidence>
<dbReference type="PANTHER" id="PTHR46031:SF37">
    <property type="entry name" value="DRBM DOMAIN-CONTAINING PROTEIN"/>
    <property type="match status" value="1"/>
</dbReference>
<feature type="domain" description="DRBM" evidence="4">
    <location>
        <begin position="1"/>
        <end position="57"/>
    </location>
</feature>
<keyword evidence="2 3" id="KW-0694">RNA-binding</keyword>
<dbReference type="GO" id="GO:0003725">
    <property type="term" value="F:double-stranded RNA binding"/>
    <property type="evidence" value="ECO:0000318"/>
    <property type="project" value="GO_Central"/>
</dbReference>
<sequence>MVHFPIYNTINEGSQHAPRYRSMVFVDGKSFTSPNTFPQKKEAEQNVAQIALELLSQKMEDEACPLIHEDTIFCKSILNEYAAKMNLEMPNYTTIQPQGAVSVFVSSLVFNGVTYTGDVGISKKEAEQLAARAAIQFLYGCNADDSKSKIVLLKTIKSKRKLYAAYHETKYSCPVGANMGGNSEISDTKHREGLSSGPPNYILGSAIPEACSELPKPHHLFQIPRAVAVASSAVENPLISFVPSITEQQPIAATNSGKKRRKNK</sequence>
<dbReference type="SMART" id="SM00358">
    <property type="entry name" value="DSRM"/>
    <property type="match status" value="2"/>
</dbReference>
<dbReference type="GO" id="GO:0010468">
    <property type="term" value="P:regulation of gene expression"/>
    <property type="evidence" value="ECO:0000318"/>
    <property type="project" value="GO_Central"/>
</dbReference>
<proteinExistence type="predicted"/>
<dbReference type="GO" id="GO:0005634">
    <property type="term" value="C:nucleus"/>
    <property type="evidence" value="ECO:0000318"/>
    <property type="project" value="GO_Central"/>
</dbReference>
<dbReference type="PROSITE" id="PS50137">
    <property type="entry name" value="DS_RBD"/>
    <property type="match status" value="2"/>
</dbReference>
<dbReference type="PANTHER" id="PTHR46031">
    <property type="match status" value="1"/>
</dbReference>
<dbReference type="GO" id="GO:0006396">
    <property type="term" value="P:RNA processing"/>
    <property type="evidence" value="ECO:0000318"/>
    <property type="project" value="GO_Central"/>
</dbReference>
<dbReference type="CDD" id="cd00048">
    <property type="entry name" value="DSRM_SF"/>
    <property type="match status" value="1"/>
</dbReference>
<dbReference type="GO" id="GO:0004525">
    <property type="term" value="F:ribonuclease III activity"/>
    <property type="evidence" value="ECO:0000318"/>
    <property type="project" value="GO_Central"/>
</dbReference>
<dbReference type="AlphaFoldDB" id="A0A059AEM2"/>
<keyword evidence="1" id="KW-0677">Repeat</keyword>
<dbReference type="InterPro" id="IPR014720">
    <property type="entry name" value="dsRBD_dom"/>
</dbReference>
<dbReference type="Pfam" id="PF00035">
    <property type="entry name" value="dsrm"/>
    <property type="match status" value="2"/>
</dbReference>
<dbReference type="SUPFAM" id="SSF54768">
    <property type="entry name" value="dsRNA-binding domain-like"/>
    <property type="match status" value="2"/>
</dbReference>
<evidence type="ECO:0000256" key="2">
    <source>
        <dbReference type="ARBA" id="ARBA00022884"/>
    </source>
</evidence>
<reference evidence="5" key="1">
    <citation type="submission" date="2013-07" db="EMBL/GenBank/DDBJ databases">
        <title>The genome of Eucalyptus grandis.</title>
        <authorList>
            <person name="Schmutz J."/>
            <person name="Hayes R."/>
            <person name="Myburg A."/>
            <person name="Tuskan G."/>
            <person name="Grattapaglia D."/>
            <person name="Rokhsar D.S."/>
        </authorList>
    </citation>
    <scope>NUCLEOTIDE SEQUENCE</scope>
    <source>
        <tissue evidence="5">Leaf extractions</tissue>
    </source>
</reference>
<dbReference type="Gramene" id="KCW52204">
    <property type="protein sequence ID" value="KCW52204"/>
    <property type="gene ID" value="EUGRSUZ_J01631"/>
</dbReference>
<organism evidence="5">
    <name type="scientific">Eucalyptus grandis</name>
    <name type="common">Flooded gum</name>
    <dbReference type="NCBI Taxonomy" id="71139"/>
    <lineage>
        <taxon>Eukaryota</taxon>
        <taxon>Viridiplantae</taxon>
        <taxon>Streptophyta</taxon>
        <taxon>Embryophyta</taxon>
        <taxon>Tracheophyta</taxon>
        <taxon>Spermatophyta</taxon>
        <taxon>Magnoliopsida</taxon>
        <taxon>eudicotyledons</taxon>
        <taxon>Gunneridae</taxon>
        <taxon>Pentapetalae</taxon>
        <taxon>rosids</taxon>
        <taxon>malvids</taxon>
        <taxon>Myrtales</taxon>
        <taxon>Myrtaceae</taxon>
        <taxon>Myrtoideae</taxon>
        <taxon>Eucalypteae</taxon>
        <taxon>Eucalyptus</taxon>
    </lineage>
</organism>
<protein>
    <recommendedName>
        <fullName evidence="4">DRBM domain-containing protein</fullName>
    </recommendedName>
</protein>
<dbReference type="InParanoid" id="A0A059AEM2"/>
<gene>
    <name evidence="5" type="ORF">EUGRSUZ_J01631</name>
</gene>
<dbReference type="STRING" id="71139.A0A059AEM2"/>
<dbReference type="EMBL" id="KK198762">
    <property type="protein sequence ID" value="KCW52204.1"/>
    <property type="molecule type" value="Genomic_DNA"/>
</dbReference>
<accession>A0A059AEM2</accession>
<feature type="domain" description="DRBM" evidence="4">
    <location>
        <begin position="73"/>
        <end position="140"/>
    </location>
</feature>
<dbReference type="Gene3D" id="3.30.160.20">
    <property type="match status" value="2"/>
</dbReference>
<name>A0A059AEM2_EUCGR</name>
<evidence type="ECO:0000256" key="3">
    <source>
        <dbReference type="PROSITE-ProRule" id="PRU00266"/>
    </source>
</evidence>